<keyword evidence="2" id="KW-0521">NADP</keyword>
<dbReference type="RefSeq" id="XP_067918002.1">
    <property type="nucleotide sequence ID" value="XM_068070022.1"/>
</dbReference>
<evidence type="ECO:0000256" key="2">
    <source>
        <dbReference type="ARBA" id="ARBA00022857"/>
    </source>
</evidence>
<dbReference type="AlphaFoldDB" id="A0A2C6KIQ8"/>
<evidence type="ECO:0000256" key="3">
    <source>
        <dbReference type="ARBA" id="ARBA00022884"/>
    </source>
</evidence>
<dbReference type="SUPFAM" id="SSF51395">
    <property type="entry name" value="FMN-linked oxidoreductases"/>
    <property type="match status" value="1"/>
</dbReference>
<dbReference type="GO" id="GO:0000049">
    <property type="term" value="F:tRNA binding"/>
    <property type="evidence" value="ECO:0007669"/>
    <property type="project" value="UniProtKB-KW"/>
</dbReference>
<evidence type="ECO:0000313" key="5">
    <source>
        <dbReference type="EMBL" id="PHJ16273.1"/>
    </source>
</evidence>
<evidence type="ECO:0000259" key="4">
    <source>
        <dbReference type="Pfam" id="PF01207"/>
    </source>
</evidence>
<dbReference type="OrthoDB" id="10262250at2759"/>
<dbReference type="GO" id="GO:0017150">
    <property type="term" value="F:tRNA dihydrouridine synthase activity"/>
    <property type="evidence" value="ECO:0007669"/>
    <property type="project" value="InterPro"/>
</dbReference>
<organism evidence="5 6">
    <name type="scientific">Cystoisospora suis</name>
    <dbReference type="NCBI Taxonomy" id="483139"/>
    <lineage>
        <taxon>Eukaryota</taxon>
        <taxon>Sar</taxon>
        <taxon>Alveolata</taxon>
        <taxon>Apicomplexa</taxon>
        <taxon>Conoidasida</taxon>
        <taxon>Coccidia</taxon>
        <taxon>Eucoccidiorida</taxon>
        <taxon>Eimeriorina</taxon>
        <taxon>Sarcocystidae</taxon>
        <taxon>Cystoisospora</taxon>
    </lineage>
</organism>
<evidence type="ECO:0000256" key="1">
    <source>
        <dbReference type="ARBA" id="ARBA00022555"/>
    </source>
</evidence>
<sequence>MSDVRAVEWSARVRFFRREVELHFFGQPSRSLTRSYKLWSVYPRFLGPAAGCFGAALMKDAALVRDIVHRIGREVQIPVTVKTRIGYDHCESHQFLHDFIQTVSAGGCRHFIIHARKAWLKGVDPKKNRSVPPLMYERVYYLCDQFPDLDFSLNGGVKSVKDAIDLVAGNWSDGTAETDALLRRVTKDKSIKPLKGVMIGRAAAADPCVLAGVDTEFYGLSSSPPSATSRRSVLHAYGQYLKRCDPDREKSVFPLLKPVVGVLSGMPGHRLFRFTLDRIMREKSHGMPAHAILQHAVSTVDESYPGVLDCDLGLPKECRYDKLPLSDTAEMPGTGI</sequence>
<dbReference type="PANTHER" id="PTHR42907">
    <property type="entry name" value="FMN-LINKED OXIDOREDUCTASES SUPERFAMILY PROTEIN"/>
    <property type="match status" value="1"/>
</dbReference>
<dbReference type="VEuPathDB" id="ToxoDB:CSUI_009913"/>
<dbReference type="PANTHER" id="PTHR42907:SF1">
    <property type="entry name" value="FMN-LINKED OXIDOREDUCTASES SUPERFAMILY PROTEIN"/>
    <property type="match status" value="1"/>
</dbReference>
<feature type="domain" description="DUS-like FMN-binding" evidence="4">
    <location>
        <begin position="52"/>
        <end position="285"/>
    </location>
</feature>
<keyword evidence="6" id="KW-1185">Reference proteome</keyword>
<dbReference type="Pfam" id="PF01207">
    <property type="entry name" value="Dus"/>
    <property type="match status" value="1"/>
</dbReference>
<dbReference type="GeneID" id="94433233"/>
<dbReference type="Gene3D" id="3.20.20.70">
    <property type="entry name" value="Aldolase class I"/>
    <property type="match status" value="1"/>
</dbReference>
<keyword evidence="3" id="KW-0694">RNA-binding</keyword>
<comment type="caution">
    <text evidence="5">The sequence shown here is derived from an EMBL/GenBank/DDBJ whole genome shotgun (WGS) entry which is preliminary data.</text>
</comment>
<dbReference type="InterPro" id="IPR004653">
    <property type="entry name" value="DusA"/>
</dbReference>
<dbReference type="InterPro" id="IPR013785">
    <property type="entry name" value="Aldolase_TIM"/>
</dbReference>
<dbReference type="CDD" id="cd02801">
    <property type="entry name" value="DUS_like_FMN"/>
    <property type="match status" value="1"/>
</dbReference>
<name>A0A2C6KIQ8_9APIC</name>
<protein>
    <submittedName>
        <fullName evidence="5">Dihydrouridine synthase</fullName>
    </submittedName>
</protein>
<gene>
    <name evidence="5" type="ORF">CSUI_009913</name>
</gene>
<dbReference type="EMBL" id="MIGC01006310">
    <property type="protein sequence ID" value="PHJ16273.1"/>
    <property type="molecule type" value="Genomic_DNA"/>
</dbReference>
<keyword evidence="1" id="KW-0820">tRNA-binding</keyword>
<dbReference type="Proteomes" id="UP000221165">
    <property type="component" value="Unassembled WGS sequence"/>
</dbReference>
<reference evidence="5 6" key="1">
    <citation type="journal article" date="2017" name="Int. J. Parasitol.">
        <title>The genome of the protozoan parasite Cystoisospora suis and a reverse vaccinology approach to identify vaccine candidates.</title>
        <authorList>
            <person name="Palmieri N."/>
            <person name="Shrestha A."/>
            <person name="Ruttkowski B."/>
            <person name="Beck T."/>
            <person name="Vogl C."/>
            <person name="Tomley F."/>
            <person name="Blake D.P."/>
            <person name="Joachim A."/>
        </authorList>
    </citation>
    <scope>NUCLEOTIDE SEQUENCE [LARGE SCALE GENOMIC DNA]</scope>
    <source>
        <strain evidence="5 6">Wien I</strain>
    </source>
</reference>
<evidence type="ECO:0000313" key="6">
    <source>
        <dbReference type="Proteomes" id="UP000221165"/>
    </source>
</evidence>
<accession>A0A2C6KIQ8</accession>
<dbReference type="InterPro" id="IPR035587">
    <property type="entry name" value="DUS-like_FMN-bd"/>
</dbReference>
<proteinExistence type="predicted"/>